<organism evidence="5 6">
    <name type="scientific">Bradyrhizobium diazoefficiens (strain JCM 10833 / BCRC 13528 / IAM 13628 / NBRC 14792 / USDA 110)</name>
    <dbReference type="NCBI Taxonomy" id="224911"/>
    <lineage>
        <taxon>Bacteria</taxon>
        <taxon>Pseudomonadati</taxon>
        <taxon>Pseudomonadota</taxon>
        <taxon>Alphaproteobacteria</taxon>
        <taxon>Hyphomicrobiales</taxon>
        <taxon>Nitrobacteraceae</taxon>
        <taxon>Bradyrhizobium</taxon>
    </lineage>
</organism>
<dbReference type="FunFam" id="3.30.479.30:FF:000022">
    <property type="entry name" value="Membrane protease subunit, stomatin/prohibitin"/>
    <property type="match status" value="1"/>
</dbReference>
<dbReference type="HOGENOM" id="CLU_027197_1_1_5"/>
<dbReference type="PATRIC" id="fig|224911.5.peg.5736"/>
<evidence type="ECO:0000259" key="4">
    <source>
        <dbReference type="SMART" id="SM00244"/>
    </source>
</evidence>
<protein>
    <submittedName>
        <fullName evidence="5">Bll5629 protein</fullName>
    </submittedName>
</protein>
<proteinExistence type="inferred from homology"/>
<dbReference type="Pfam" id="PF01145">
    <property type="entry name" value="Band_7"/>
    <property type="match status" value="1"/>
</dbReference>
<dbReference type="Gene3D" id="3.30.479.30">
    <property type="entry name" value="Band 7 domain"/>
    <property type="match status" value="1"/>
</dbReference>
<gene>
    <name evidence="5" type="ordered locus">bll5629</name>
</gene>
<dbReference type="SMART" id="SM00244">
    <property type="entry name" value="PHB"/>
    <property type="match status" value="1"/>
</dbReference>
<accession>Q89IK5</accession>
<feature type="domain" description="Band 7" evidence="4">
    <location>
        <begin position="202"/>
        <end position="361"/>
    </location>
</feature>
<comment type="subcellular location">
    <subcellularLocation>
        <location evidence="1">Membrane</location>
        <topology evidence="1">Single-pass membrane protein</topology>
    </subcellularLocation>
</comment>
<keyword evidence="6" id="KW-1185">Reference proteome</keyword>
<dbReference type="AlphaFoldDB" id="Q89IK5"/>
<evidence type="ECO:0000256" key="3">
    <source>
        <dbReference type="SAM" id="MobiDB-lite"/>
    </source>
</evidence>
<dbReference type="SUPFAM" id="SSF117892">
    <property type="entry name" value="Band 7/SPFH domain"/>
    <property type="match status" value="1"/>
</dbReference>
<feature type="region of interest" description="Disordered" evidence="3">
    <location>
        <begin position="1"/>
        <end position="55"/>
    </location>
</feature>
<dbReference type="eggNOG" id="COG0330">
    <property type="taxonomic scope" value="Bacteria"/>
</dbReference>
<dbReference type="KEGG" id="bja:bll5629"/>
<feature type="compositionally biased region" description="Basic residues" evidence="3">
    <location>
        <begin position="46"/>
        <end position="55"/>
    </location>
</feature>
<dbReference type="PANTHER" id="PTHR10264">
    <property type="entry name" value="BAND 7 PROTEIN-RELATED"/>
    <property type="match status" value="1"/>
</dbReference>
<sequence length="442" mass="49752">MAPHDRSTRVERSRACARRHASLSPGPPISREASSASSRPLQTKPVVRHPAGRKRRRRAMTWHLLMLNVTVKDGERALLTRNGQLVRVLAPGKHRLFDPLHELKAEVLDVVRSEFSADRYAVLKAARPDLAAELFEAVETKADEIAIVSLDGRPVHLMTPWQVRVYWKVATRIDVERIDVSADPKVSARHLTMIERNRSTVVMEAVVENHEAGLLYVEGRLVERLAPGRHAFWTVGRKIEVKRLDLRPQAVEITAQEMLTKDRIALRVTLTAFRRIVDPERTVATVPDVDAWLYRLVQFAIREAVAGRTLDEVLSAKAALDAELRDYVRARIAESGVEVTELGVKDVILPGEIRELVNKVVEAERVAKANLIRRQEETAATRSLLNTARLMEENPLLLRLKELESLERLVEKVGRIDLHAGNGEGLDALLTRLVRLKAPESA</sequence>
<evidence type="ECO:0000313" key="5">
    <source>
        <dbReference type="EMBL" id="BAC50894.1"/>
    </source>
</evidence>
<dbReference type="EnsemblBacteria" id="BAC50894">
    <property type="protein sequence ID" value="BAC50894"/>
    <property type="gene ID" value="BAC50894"/>
</dbReference>
<dbReference type="InterPro" id="IPR001972">
    <property type="entry name" value="Stomatin_HflK_fam"/>
</dbReference>
<dbReference type="PRINTS" id="PR00721">
    <property type="entry name" value="STOMATIN"/>
</dbReference>
<dbReference type="GO" id="GO:0005886">
    <property type="term" value="C:plasma membrane"/>
    <property type="evidence" value="ECO:0000318"/>
    <property type="project" value="GO_Central"/>
</dbReference>
<dbReference type="PANTHER" id="PTHR10264:SF83">
    <property type="entry name" value="BLL5629 PROTEIN"/>
    <property type="match status" value="1"/>
</dbReference>
<dbReference type="OrthoDB" id="5501731at2"/>
<dbReference type="InterPro" id="IPR036013">
    <property type="entry name" value="Band_7/SPFH_dom_sf"/>
</dbReference>
<reference evidence="6" key="1">
    <citation type="journal article" date="2002" name="DNA Res.">
        <title>Complete genomic sequence of nitrogen-fixing symbiotic bacterium Bradyrhizobium japonicum USDA110.</title>
        <authorList>
            <person name="Kaneko T."/>
            <person name="Nakamura Y."/>
            <person name="Sato S."/>
            <person name="Minamisawa K."/>
            <person name="Uchiumi T."/>
            <person name="Sasamoto S."/>
            <person name="Watanabe A."/>
            <person name="Idesawa K."/>
            <person name="Iriguchi M."/>
            <person name="Kawashima K."/>
            <person name="Kohara M."/>
            <person name="Matsumoto M."/>
            <person name="Shimpo S."/>
            <person name="Tsuruoka H."/>
            <person name="Wada T."/>
            <person name="Yamada M."/>
            <person name="Tabata S."/>
        </authorList>
    </citation>
    <scope>NUCLEOTIDE SEQUENCE [LARGE SCALE GENOMIC DNA]</scope>
    <source>
        <strain evidence="6">JCM 10833 / BCRC 13528 / IAM 13628 / NBRC 14792 / USDA 110</strain>
    </source>
</reference>
<dbReference type="InterPro" id="IPR001107">
    <property type="entry name" value="Band_7"/>
</dbReference>
<dbReference type="InterPro" id="IPR043202">
    <property type="entry name" value="Band-7_stomatin-like"/>
</dbReference>
<comment type="similarity">
    <text evidence="2">Belongs to the band 7/mec-2 family.</text>
</comment>
<feature type="compositionally biased region" description="Basic and acidic residues" evidence="3">
    <location>
        <begin position="1"/>
        <end position="14"/>
    </location>
</feature>
<dbReference type="EMBL" id="BA000040">
    <property type="protein sequence ID" value="BAC50894.1"/>
    <property type="molecule type" value="Genomic_DNA"/>
</dbReference>
<evidence type="ECO:0000256" key="1">
    <source>
        <dbReference type="ARBA" id="ARBA00004167"/>
    </source>
</evidence>
<dbReference type="CDD" id="cd13438">
    <property type="entry name" value="SPFH_eoslipins_u2"/>
    <property type="match status" value="1"/>
</dbReference>
<dbReference type="STRING" id="224911.AAV28_25625"/>
<name>Q89IK5_BRADU</name>
<evidence type="ECO:0000256" key="2">
    <source>
        <dbReference type="ARBA" id="ARBA00008164"/>
    </source>
</evidence>
<evidence type="ECO:0000313" key="6">
    <source>
        <dbReference type="Proteomes" id="UP000002526"/>
    </source>
</evidence>
<feature type="compositionally biased region" description="Polar residues" evidence="3">
    <location>
        <begin position="32"/>
        <end position="41"/>
    </location>
</feature>
<dbReference type="InParanoid" id="Q89IK5"/>
<dbReference type="Proteomes" id="UP000002526">
    <property type="component" value="Chromosome"/>
</dbReference>